<feature type="region of interest" description="Disordered" evidence="1">
    <location>
        <begin position="451"/>
        <end position="476"/>
    </location>
</feature>
<feature type="region of interest" description="Disordered" evidence="1">
    <location>
        <begin position="1502"/>
        <end position="1600"/>
    </location>
</feature>
<sequence>MKRQKKLFSHTVLFPQFPSYKLGTNDQSCGSLGVNHTNGKVDAPNHLECGQRTSPEEVDLLSNDHHVGENEHPQQDLDTPNDPDYGTLEGTTHSSVENGRSQKILKSCDVAMECRETQLRDESLKCCRVLSELVRGLTDACSFHDWDQVLALLPCIAIRFYPSLSMQYSVQMAIALENCGALKGTSVAKLVSYAAPNLMAQDLCNIVQHFERTRTAARDGATDSQPSETNLQLKKLLDDIEKVVEDQGHGRLQSHRSRCYDVAFASAYKGIMCYVRWRKQHRNAQLAAMGPCSSADVPLDVVDHALGELTKDVPDESVADQAVLLMEEAFKTFKEPCEWLVTPLLEALEQQRGAASTQALLTSYLGRHPRHAPAYRTALRHALAHWPHQTQLHIALMKRIQRLSPGDDSVLLLTQALLDDPRLYDTTQCEEAFGLAGLDPEEEAVADHDIASASCPPDDRSFRSERSNSDGKAPSEPLGCPLRKDVVVRSHVFCVRALVRLLHLPHCLRVLRPWELLRRALASLHLAWIRCWNCSGCRQSREEVSQVVTLWWWLWWQELSSSQRDDNVSHMPSCNADAKLVLNRAVVSHILGVDSCADVWVSVLRNGRWPGLAEELQKCYFQDGPYAHRFTQHRAATARRYMVMYGHNVPSSVKIRPPIMADKHGPEYPSLPTRVLSVSDSTVSFASTPSSRHVQAPQHNSAAGYSGTKRAGQGMIENERSPTRRSDAGDDIARLFAGEQRAPNGLCSDKRRTMLEHRFGEGTSEASSGEQWAVPEAPGPCKMPGKASSVSVKKDSENNITYMQQLRASLVSPVVSRFAPLLSESEVEEDSHSCAKGDKNTKLTKTKKMTTKKKPAPKKAPNKAPKKGVSENRKPSEVKSAAADETESSKSSGRSSTKIARKGKGSHQGDKEPLLSKGMSGATDRVQDPKCVSVSCSDGRRGNEYTDMQNDAVAIDTHRDGLDEVALDPADGSPVSPNPSCGASQSQPIPCGQVQFREFSQHEEIDDQPDDILSNIIATDVSPDLGPDVPDVGCGDEETAACFQSQDNLQSAKGISVCEPHEFQCPLSPDDIPGSLEIDETDLSIPRLFSSRLDVFSSNTSSKKNDSRLDNNRVDSNEGEDPLVDSTDCSKPRNTKKNLVNEGGAASSKLAASDAPSNARMRDHRIPQDFTGKPGSGDRLCGPPSPRRSIGASRARPPPSTTTGGRGSDAGEHSRDPVRNAGQKSSIASVIENQVGGRTTKTSAKSSRGVSSDRIQSRDEVQQVFKSSFKGRKDDDLISDGEDLARSNASGKFACGAKKTSVELSSSSNLSSNEDDSFSKKRECSAHGNASKRSERLRMSCIQTLENYISANATETRRRRSPMRGAQRNDDLKNCRVSLSPVLPEGPASSHGPGHMKNEPDKNKGGTTKLRRFQEAPAANTESSMDAKHDASPGSFSSFSDHLKRKQRDRAQVKEPRSSVVPLCVSSSENQTLIAEKEKRQKNCKENKVVLDFEKKALLQSSHEAPTVAAASSNASPNTSSLTKSESISKARFTKPHDNLKLKSHEGKRKLPETSEPLPSAGSGTDGDFESRPTKKKPRKKASTESRKEASTNDGDDLMEGFADFALQQYGVDLSEHRNT</sequence>
<accession>A0A8B7PER6</accession>
<feature type="region of interest" description="Disordered" evidence="1">
    <location>
        <begin position="684"/>
        <end position="727"/>
    </location>
</feature>
<feature type="compositionally biased region" description="Basic and acidic residues" evidence="1">
    <location>
        <begin position="868"/>
        <end position="877"/>
    </location>
</feature>
<dbReference type="GeneID" id="108679651"/>
<evidence type="ECO:0000256" key="1">
    <source>
        <dbReference type="SAM" id="MobiDB-lite"/>
    </source>
</evidence>
<evidence type="ECO:0000313" key="2">
    <source>
        <dbReference type="Proteomes" id="UP000694843"/>
    </source>
</evidence>
<dbReference type="OrthoDB" id="10673107at2759"/>
<feature type="compositionally biased region" description="Basic residues" evidence="1">
    <location>
        <begin position="842"/>
        <end position="866"/>
    </location>
</feature>
<feature type="compositionally biased region" description="Basic and acidic residues" evidence="1">
    <location>
        <begin position="1535"/>
        <end position="1553"/>
    </location>
</feature>
<dbReference type="Proteomes" id="UP000694843">
    <property type="component" value="Unplaced"/>
</dbReference>
<feature type="region of interest" description="Disordered" evidence="1">
    <location>
        <begin position="66"/>
        <end position="96"/>
    </location>
</feature>
<feature type="region of interest" description="Disordered" evidence="1">
    <location>
        <begin position="824"/>
        <end position="949"/>
    </location>
</feature>
<gene>
    <name evidence="3" type="primary">LOC108679651</name>
</gene>
<feature type="compositionally biased region" description="Basic and acidic residues" evidence="1">
    <location>
        <begin position="66"/>
        <end position="75"/>
    </location>
</feature>
<keyword evidence="2" id="KW-1185">Reference proteome</keyword>
<organism evidence="2 3">
    <name type="scientific">Hyalella azteca</name>
    <name type="common">Amphipod</name>
    <dbReference type="NCBI Taxonomy" id="294128"/>
    <lineage>
        <taxon>Eukaryota</taxon>
        <taxon>Metazoa</taxon>
        <taxon>Ecdysozoa</taxon>
        <taxon>Arthropoda</taxon>
        <taxon>Crustacea</taxon>
        <taxon>Multicrustacea</taxon>
        <taxon>Malacostraca</taxon>
        <taxon>Eumalacostraca</taxon>
        <taxon>Peracarida</taxon>
        <taxon>Amphipoda</taxon>
        <taxon>Senticaudata</taxon>
        <taxon>Talitrida</taxon>
        <taxon>Talitroidea</taxon>
        <taxon>Hyalellidae</taxon>
        <taxon>Hyalella</taxon>
    </lineage>
</organism>
<feature type="compositionally biased region" description="Basic and acidic residues" evidence="1">
    <location>
        <begin position="830"/>
        <end position="841"/>
    </location>
</feature>
<feature type="compositionally biased region" description="Low complexity" evidence="1">
    <location>
        <begin position="1302"/>
        <end position="1312"/>
    </location>
</feature>
<dbReference type="RefSeq" id="XP_018023796.2">
    <property type="nucleotide sequence ID" value="XM_018168307.2"/>
</dbReference>
<dbReference type="KEGG" id="hazt:108679651"/>
<feature type="compositionally biased region" description="Polar residues" evidence="1">
    <location>
        <begin position="1222"/>
        <end position="1254"/>
    </location>
</feature>
<feature type="compositionally biased region" description="Basic and acidic residues" evidence="1">
    <location>
        <begin position="1209"/>
        <end position="1218"/>
    </location>
</feature>
<evidence type="ECO:0000313" key="3">
    <source>
        <dbReference type="RefSeq" id="XP_018023796.2"/>
    </source>
</evidence>
<feature type="compositionally biased region" description="Basic and acidic residues" evidence="1">
    <location>
        <begin position="717"/>
        <end position="727"/>
    </location>
</feature>
<feature type="region of interest" description="Disordered" evidence="1">
    <location>
        <begin position="964"/>
        <end position="988"/>
    </location>
</feature>
<reference evidence="3" key="1">
    <citation type="submission" date="2025-08" db="UniProtKB">
        <authorList>
            <consortium name="RefSeq"/>
        </authorList>
    </citation>
    <scope>IDENTIFICATION</scope>
    <source>
        <tissue evidence="3">Whole organism</tissue>
    </source>
</reference>
<feature type="compositionally biased region" description="Basic and acidic residues" evidence="1">
    <location>
        <begin position="1103"/>
        <end position="1116"/>
    </location>
</feature>
<feature type="compositionally biased region" description="Basic and acidic residues" evidence="1">
    <location>
        <begin position="457"/>
        <end position="469"/>
    </location>
</feature>
<feature type="region of interest" description="Disordered" evidence="1">
    <location>
        <begin position="1095"/>
        <end position="1261"/>
    </location>
</feature>
<protein>
    <submittedName>
        <fullName evidence="3">Uncharacterized protein LOC108679651</fullName>
    </submittedName>
</protein>
<proteinExistence type="predicted"/>
<name>A0A8B7PER6_HYAAZ</name>
<feature type="region of interest" description="Disordered" evidence="1">
    <location>
        <begin position="1353"/>
        <end position="1461"/>
    </location>
</feature>
<feature type="region of interest" description="Disordered" evidence="1">
    <location>
        <begin position="1297"/>
        <end position="1335"/>
    </location>
</feature>
<feature type="compositionally biased region" description="Basic and acidic residues" evidence="1">
    <location>
        <begin position="1582"/>
        <end position="1591"/>
    </location>
</feature>
<feature type="compositionally biased region" description="Low complexity" evidence="1">
    <location>
        <begin position="1505"/>
        <end position="1521"/>
    </location>
</feature>
<feature type="compositionally biased region" description="Polar residues" evidence="1">
    <location>
        <begin position="978"/>
        <end position="988"/>
    </location>
</feature>
<feature type="compositionally biased region" description="Polar residues" evidence="1">
    <location>
        <begin position="684"/>
        <end position="703"/>
    </location>
</feature>